<dbReference type="Proteomes" id="UP000243528">
    <property type="component" value="Unassembled WGS sequence"/>
</dbReference>
<evidence type="ECO:0000313" key="2">
    <source>
        <dbReference type="Proteomes" id="UP000243528"/>
    </source>
</evidence>
<reference evidence="1 2" key="1">
    <citation type="submission" date="2018-03" db="EMBL/GenBank/DDBJ databases">
        <title>Genomic Encyclopedia of Archaeal and Bacterial Type Strains, Phase II (KMG-II): from individual species to whole genera.</title>
        <authorList>
            <person name="Goeker M."/>
        </authorList>
    </citation>
    <scope>NUCLEOTIDE SEQUENCE [LARGE SCALE GENOMIC DNA]</scope>
    <source>
        <strain evidence="1 2">DSM 45211</strain>
    </source>
</reference>
<comment type="caution">
    <text evidence="1">The sequence shown here is derived from an EMBL/GenBank/DDBJ whole genome shotgun (WGS) entry which is preliminary data.</text>
</comment>
<evidence type="ECO:0000313" key="1">
    <source>
        <dbReference type="EMBL" id="PSL03637.1"/>
    </source>
</evidence>
<sequence length="118" mass="12964">MTLLAKAIRSTGGRTLIVLLVAWLGWQLYLTLAAGGKIDPEIEQASEADAPVSVAVTLDFPPERFHTLELQEFGRVAGVEDNTVELREVAPDDVDSIARIYWVDHLGPLDLPELDIDL</sequence>
<proteinExistence type="predicted"/>
<dbReference type="RefSeq" id="WP_106537387.1">
    <property type="nucleotide sequence ID" value="NZ_PYGE01000007.1"/>
</dbReference>
<gene>
    <name evidence="1" type="ORF">CLV30_107118</name>
</gene>
<protein>
    <submittedName>
        <fullName evidence="1">Uncharacterized protein</fullName>
    </submittedName>
</protein>
<dbReference type="EMBL" id="PYGE01000007">
    <property type="protein sequence ID" value="PSL03637.1"/>
    <property type="molecule type" value="Genomic_DNA"/>
</dbReference>
<name>A0A2P8E2L8_9ACTN</name>
<dbReference type="OrthoDB" id="8236609at2"/>
<keyword evidence="2" id="KW-1185">Reference proteome</keyword>
<dbReference type="AlphaFoldDB" id="A0A2P8E2L8"/>
<accession>A0A2P8E2L8</accession>
<organism evidence="1 2">
    <name type="scientific">Haloactinopolyspora alba</name>
    <dbReference type="NCBI Taxonomy" id="648780"/>
    <lineage>
        <taxon>Bacteria</taxon>
        <taxon>Bacillati</taxon>
        <taxon>Actinomycetota</taxon>
        <taxon>Actinomycetes</taxon>
        <taxon>Jiangellales</taxon>
        <taxon>Jiangellaceae</taxon>
        <taxon>Haloactinopolyspora</taxon>
    </lineage>
</organism>